<evidence type="ECO:0000256" key="6">
    <source>
        <dbReference type="SAM" id="Phobius"/>
    </source>
</evidence>
<feature type="transmembrane region" description="Helical" evidence="6">
    <location>
        <begin position="505"/>
        <end position="527"/>
    </location>
</feature>
<dbReference type="PANTHER" id="PTHR23501">
    <property type="entry name" value="MAJOR FACILITATOR SUPERFAMILY"/>
    <property type="match status" value="1"/>
</dbReference>
<proteinExistence type="predicted"/>
<keyword evidence="3 6" id="KW-1133">Transmembrane helix</keyword>
<accession>A0A319C299</accession>
<dbReference type="Gene3D" id="1.20.1250.20">
    <property type="entry name" value="MFS general substrate transporter like domains"/>
    <property type="match status" value="2"/>
</dbReference>
<evidence type="ECO:0000259" key="7">
    <source>
        <dbReference type="PROSITE" id="PS50850"/>
    </source>
</evidence>
<dbReference type="OrthoDB" id="2985014at2759"/>
<feature type="domain" description="Major facilitator superfamily (MFS) profile" evidence="7">
    <location>
        <begin position="44"/>
        <end position="532"/>
    </location>
</feature>
<dbReference type="Proteomes" id="UP000248340">
    <property type="component" value="Unassembled WGS sequence"/>
</dbReference>
<feature type="region of interest" description="Disordered" evidence="5">
    <location>
        <begin position="1"/>
        <end position="32"/>
    </location>
</feature>
<protein>
    <submittedName>
        <fullName evidence="8">Permease of the major facilitator superfamily</fullName>
    </submittedName>
</protein>
<evidence type="ECO:0000256" key="1">
    <source>
        <dbReference type="ARBA" id="ARBA00004141"/>
    </source>
</evidence>
<sequence length="534" mass="57065">MTSKGISDSDAHATSLPAEKLEANDDSQDEDSIEYPTGAKLAIILVAIFLSLILTGLDFNMIATALPSITTHFQTIADAGWYYSAYRLTSCAFQFIFGKLYHLFSAKCVFLASVLIFELGSLLAGVAPTSSVLILGRAVSGIGCAGIISGVLTIIAQCFPLRKRPLFTGLAAAFEGVSAAVAPMLGGALTQSISWRWCFYINLPLGGLSFLLILLFFQDPLTTARKMLPWRAKLRQLDLLGAGLFVTSVTLPLLAFQWGGTTYAWGNVRIIVLFVLTGVILAAFVWHQKRKGDHALLPARVMRSRSVFAGVWFGLCLNSSLSVFEYYMPTYFQAVHGVSATLSGVLCLPIVVGLTLSILVGSSLTSALGYYTPFMIATAVISPIAAGLLTTLRVEQSLVSLIFYQALLGVGTGIGFQGPQVAVQTVLPVADAPIGIALIIFAQNVGPAVSVSIAQTIFTSELVTRLRGIVPDLDAQALTQMGVFELQQHVAPADRSRVVDGYDRALTTAFFLPVGLACATMVGALAMEWRSVKK</sequence>
<dbReference type="RefSeq" id="XP_025489415.1">
    <property type="nucleotide sequence ID" value="XM_025631647.1"/>
</dbReference>
<dbReference type="PROSITE" id="PS50850">
    <property type="entry name" value="MFS"/>
    <property type="match status" value="1"/>
</dbReference>
<feature type="transmembrane region" description="Helical" evidence="6">
    <location>
        <begin position="307"/>
        <end position="328"/>
    </location>
</feature>
<comment type="subcellular location">
    <subcellularLocation>
        <location evidence="1">Membrane</location>
        <topology evidence="1">Multi-pass membrane protein</topology>
    </subcellularLocation>
</comment>
<organism evidence="8 9">
    <name type="scientific">Aspergillus uvarum CBS 121591</name>
    <dbReference type="NCBI Taxonomy" id="1448315"/>
    <lineage>
        <taxon>Eukaryota</taxon>
        <taxon>Fungi</taxon>
        <taxon>Dikarya</taxon>
        <taxon>Ascomycota</taxon>
        <taxon>Pezizomycotina</taxon>
        <taxon>Eurotiomycetes</taxon>
        <taxon>Eurotiomycetidae</taxon>
        <taxon>Eurotiales</taxon>
        <taxon>Aspergillaceae</taxon>
        <taxon>Aspergillus</taxon>
        <taxon>Aspergillus subgen. Circumdati</taxon>
    </lineage>
</organism>
<dbReference type="GO" id="GO:0022857">
    <property type="term" value="F:transmembrane transporter activity"/>
    <property type="evidence" value="ECO:0007669"/>
    <property type="project" value="InterPro"/>
</dbReference>
<feature type="transmembrane region" description="Helical" evidence="6">
    <location>
        <begin position="368"/>
        <end position="392"/>
    </location>
</feature>
<evidence type="ECO:0000256" key="2">
    <source>
        <dbReference type="ARBA" id="ARBA00022692"/>
    </source>
</evidence>
<feature type="transmembrane region" description="Helical" evidence="6">
    <location>
        <begin position="398"/>
        <end position="416"/>
    </location>
</feature>
<dbReference type="GeneID" id="37134388"/>
<dbReference type="AlphaFoldDB" id="A0A319C299"/>
<evidence type="ECO:0000313" key="9">
    <source>
        <dbReference type="Proteomes" id="UP000248340"/>
    </source>
</evidence>
<feature type="transmembrane region" description="Helical" evidence="6">
    <location>
        <begin position="41"/>
        <end position="63"/>
    </location>
</feature>
<feature type="transmembrane region" description="Helical" evidence="6">
    <location>
        <begin position="197"/>
        <end position="217"/>
    </location>
</feature>
<gene>
    <name evidence="8" type="ORF">BO82DRAFT_289290</name>
</gene>
<evidence type="ECO:0000313" key="8">
    <source>
        <dbReference type="EMBL" id="PYH79215.1"/>
    </source>
</evidence>
<dbReference type="GO" id="GO:0005886">
    <property type="term" value="C:plasma membrane"/>
    <property type="evidence" value="ECO:0007669"/>
    <property type="project" value="TreeGrafter"/>
</dbReference>
<dbReference type="PANTHER" id="PTHR23501:SF199">
    <property type="entry name" value="MFS EFFLUX TRANSPORTER INPD-RELATED"/>
    <property type="match status" value="1"/>
</dbReference>
<keyword evidence="4 6" id="KW-0472">Membrane</keyword>
<evidence type="ECO:0000256" key="5">
    <source>
        <dbReference type="SAM" id="MobiDB-lite"/>
    </source>
</evidence>
<feature type="transmembrane region" description="Helical" evidence="6">
    <location>
        <begin position="134"/>
        <end position="159"/>
    </location>
</feature>
<dbReference type="CDD" id="cd17502">
    <property type="entry name" value="MFS_Azr1_MDR_like"/>
    <property type="match status" value="1"/>
</dbReference>
<keyword evidence="9" id="KW-1185">Reference proteome</keyword>
<feature type="transmembrane region" description="Helical" evidence="6">
    <location>
        <begin position="166"/>
        <end position="185"/>
    </location>
</feature>
<dbReference type="Pfam" id="PF07690">
    <property type="entry name" value="MFS_1"/>
    <property type="match status" value="1"/>
</dbReference>
<feature type="transmembrane region" description="Helical" evidence="6">
    <location>
        <begin position="237"/>
        <end position="258"/>
    </location>
</feature>
<reference evidence="8 9" key="1">
    <citation type="submission" date="2016-12" db="EMBL/GenBank/DDBJ databases">
        <title>The genomes of Aspergillus section Nigri reveals drivers in fungal speciation.</title>
        <authorList>
            <consortium name="DOE Joint Genome Institute"/>
            <person name="Vesth T.C."/>
            <person name="Nybo J."/>
            <person name="Theobald S."/>
            <person name="Brandl J."/>
            <person name="Frisvad J.C."/>
            <person name="Nielsen K.F."/>
            <person name="Lyhne E.K."/>
            <person name="Kogle M.E."/>
            <person name="Kuo A."/>
            <person name="Riley R."/>
            <person name="Clum A."/>
            <person name="Nolan M."/>
            <person name="Lipzen A."/>
            <person name="Salamov A."/>
            <person name="Henrissat B."/>
            <person name="Wiebenga A."/>
            <person name="De Vries R.P."/>
            <person name="Grigoriev I.V."/>
            <person name="Mortensen U.H."/>
            <person name="Andersen M.R."/>
            <person name="Baker S.E."/>
        </authorList>
    </citation>
    <scope>NUCLEOTIDE SEQUENCE [LARGE SCALE GENOMIC DNA]</scope>
    <source>
        <strain evidence="8 9">CBS 121591</strain>
    </source>
</reference>
<dbReference type="InterPro" id="IPR020846">
    <property type="entry name" value="MFS_dom"/>
</dbReference>
<dbReference type="EMBL" id="KZ821721">
    <property type="protein sequence ID" value="PYH79215.1"/>
    <property type="molecule type" value="Genomic_DNA"/>
</dbReference>
<keyword evidence="2 6" id="KW-0812">Transmembrane</keyword>
<dbReference type="FunFam" id="1.20.1250.20:FF:000196">
    <property type="entry name" value="MFS toxin efflux pump (AflT)"/>
    <property type="match status" value="1"/>
</dbReference>
<dbReference type="InterPro" id="IPR011701">
    <property type="entry name" value="MFS"/>
</dbReference>
<feature type="transmembrane region" description="Helical" evidence="6">
    <location>
        <begin position="340"/>
        <end position="361"/>
    </location>
</feature>
<dbReference type="SUPFAM" id="SSF103473">
    <property type="entry name" value="MFS general substrate transporter"/>
    <property type="match status" value="1"/>
</dbReference>
<dbReference type="VEuPathDB" id="FungiDB:BO82DRAFT_289290"/>
<feature type="transmembrane region" description="Helical" evidence="6">
    <location>
        <begin position="264"/>
        <end position="286"/>
    </location>
</feature>
<dbReference type="InterPro" id="IPR036259">
    <property type="entry name" value="MFS_trans_sf"/>
</dbReference>
<name>A0A319C299_9EURO</name>
<evidence type="ECO:0000256" key="3">
    <source>
        <dbReference type="ARBA" id="ARBA00022989"/>
    </source>
</evidence>
<evidence type="ECO:0000256" key="4">
    <source>
        <dbReference type="ARBA" id="ARBA00023136"/>
    </source>
</evidence>